<evidence type="ECO:0000313" key="2">
    <source>
        <dbReference type="Proteomes" id="UP001060085"/>
    </source>
</evidence>
<dbReference type="Proteomes" id="UP001060085">
    <property type="component" value="Linkage Group LG08"/>
</dbReference>
<keyword evidence="2" id="KW-1185">Reference proteome</keyword>
<gene>
    <name evidence="1" type="ORF">M9H77_33504</name>
</gene>
<comment type="caution">
    <text evidence="1">The sequence shown here is derived from an EMBL/GenBank/DDBJ whole genome shotgun (WGS) entry which is preliminary data.</text>
</comment>
<accession>A0ACB9ZJG7</accession>
<proteinExistence type="predicted"/>
<organism evidence="1 2">
    <name type="scientific">Catharanthus roseus</name>
    <name type="common">Madagascar periwinkle</name>
    <name type="synonym">Vinca rosea</name>
    <dbReference type="NCBI Taxonomy" id="4058"/>
    <lineage>
        <taxon>Eukaryota</taxon>
        <taxon>Viridiplantae</taxon>
        <taxon>Streptophyta</taxon>
        <taxon>Embryophyta</taxon>
        <taxon>Tracheophyta</taxon>
        <taxon>Spermatophyta</taxon>
        <taxon>Magnoliopsida</taxon>
        <taxon>eudicotyledons</taxon>
        <taxon>Gunneridae</taxon>
        <taxon>Pentapetalae</taxon>
        <taxon>asterids</taxon>
        <taxon>lamiids</taxon>
        <taxon>Gentianales</taxon>
        <taxon>Apocynaceae</taxon>
        <taxon>Rauvolfioideae</taxon>
        <taxon>Vinceae</taxon>
        <taxon>Catharanthinae</taxon>
        <taxon>Catharanthus</taxon>
    </lineage>
</organism>
<evidence type="ECO:0000313" key="1">
    <source>
        <dbReference type="EMBL" id="KAI5647499.1"/>
    </source>
</evidence>
<reference evidence="2" key="1">
    <citation type="journal article" date="2023" name="Nat. Plants">
        <title>Single-cell RNA sequencing provides a high-resolution roadmap for understanding the multicellular compartmentation of specialized metabolism.</title>
        <authorList>
            <person name="Sun S."/>
            <person name="Shen X."/>
            <person name="Li Y."/>
            <person name="Li Y."/>
            <person name="Wang S."/>
            <person name="Li R."/>
            <person name="Zhang H."/>
            <person name="Shen G."/>
            <person name="Guo B."/>
            <person name="Wei J."/>
            <person name="Xu J."/>
            <person name="St-Pierre B."/>
            <person name="Chen S."/>
            <person name="Sun C."/>
        </authorList>
    </citation>
    <scope>NUCLEOTIDE SEQUENCE [LARGE SCALE GENOMIC DNA]</scope>
</reference>
<name>A0ACB9ZJG7_CATRO</name>
<protein>
    <submittedName>
        <fullName evidence="1">Uncharacterized protein</fullName>
    </submittedName>
</protein>
<dbReference type="EMBL" id="CM044708">
    <property type="protein sequence ID" value="KAI5647499.1"/>
    <property type="molecule type" value="Genomic_DNA"/>
</dbReference>
<sequence>MKNVTLAAAILIAAMVVTISFFQGGHGLMTCGEVHSSLAPCIPYLTTTTTGGKEPGVECCNGVRNIKEMAKSTKAEKRQVCICIKEAINRYKNLKDDVAIGLPAICGVSLDIPLSRNINFISTIW</sequence>